<keyword evidence="4" id="KW-1185">Reference proteome</keyword>
<feature type="region of interest" description="Disordered" evidence="1">
    <location>
        <begin position="938"/>
        <end position="958"/>
    </location>
</feature>
<feature type="signal peptide" evidence="2">
    <location>
        <begin position="1"/>
        <end position="25"/>
    </location>
</feature>
<comment type="caution">
    <text evidence="3">The sequence shown here is derived from an EMBL/GenBank/DDBJ whole genome shotgun (WGS) entry which is preliminary data.</text>
</comment>
<evidence type="ECO:0008006" key="5">
    <source>
        <dbReference type="Google" id="ProtNLM"/>
    </source>
</evidence>
<evidence type="ECO:0000256" key="1">
    <source>
        <dbReference type="SAM" id="MobiDB-lite"/>
    </source>
</evidence>
<reference evidence="3 4" key="1">
    <citation type="journal article" date="2016" name="Genome Biol. Evol.">
        <title>Divergent and convergent evolution of fungal pathogenicity.</title>
        <authorList>
            <person name="Shang Y."/>
            <person name="Xiao G."/>
            <person name="Zheng P."/>
            <person name="Cen K."/>
            <person name="Zhan S."/>
            <person name="Wang C."/>
        </authorList>
    </citation>
    <scope>NUCLEOTIDE SEQUENCE [LARGE SCALE GENOMIC DNA]</scope>
    <source>
        <strain evidence="3 4">RCEF 4871</strain>
    </source>
</reference>
<sequence>MFWRSSHIVLFLYSLLEIWTSSTFALPPRPQPPRPPLPLNEDYNINDYVYIVTASSRCRRLGFLETSGRYAEDVRYTYIPRQGSVERIRTPLAYRDPVLAVQAWASMNVRSQASPYVIVLRRGPYTTNGPLPGTLYQPGFGWPRGLREWYARFDLYPEDVRDMSYQEIHTMLASLRWGHLRPACVATVAQVSQLLQDQRGSHESQTHTISGQAQQVDSTETVEEYICSIMQRVDGNAYAPIDCDEATVRSLLEGSFQPQRAVEAAQVRQLESLCADTNAIGAAWTQEQLQSQLQLQLQPEPQPQQLEPVAQSPSQSQPQPQQLEPVAQSPSQSQPQPQQLEPVAGPSGLCQQRIAKALQPVRAKSKGQKRPLSEMATEAQQAVCTAGRGVTSMNQDQPPAKKAADARCEQIVAQYWIDDFGNSWDWNVQDSLQPSLLEDHLCSDPEMNAYLVNDGTEPQEQADQDETSPPPAVLDQDQTPWSQFAQQVQQRFAIAEQQLRIYMDTGIQLIHDNYPEIYDLLQHSFPTLMDIMQQMAHATIQFTTCQNDLCKKLRIAIGESDPDVPQIKNDKTTLDAAGTLLDTLRRVVEGKFDGLDCAAIFKKLQSLSGPGERDFGQVGGKQQYCERARKLLSCESLSKGLNAKAPPTPVKVVFYADFLWPTEAKKIGGFLPPDSKLPGPTYEFQEGPTLESTTPVDWANEVVQTHLYFGLAAQEAAKKAAKNTNGFHGVVYAIHATPNIVVSGRHHSLGVGGILWSQVLGWVQVPLNYTLPEFNPQEQTNITLQQYFEEAFKAQGSLIPGGSIFQQNSDYDHKFNEFTASIDDDLNLNLPQNLWAFMDEKGSAVGWRGKFPLFEPAERITAQLSEAAKAAKAITTPHEPSFWNKVGHFMDSHAIAIGLLPFVALANLIPGVGEIADAAEVAALSTETVEGIELTELSSEEATELSPLLQSGTKLKGD</sequence>
<dbReference type="Proteomes" id="UP000243498">
    <property type="component" value="Unassembled WGS sequence"/>
</dbReference>
<dbReference type="AlphaFoldDB" id="A0A162JXY9"/>
<dbReference type="OrthoDB" id="4939997at2759"/>
<keyword evidence="2" id="KW-0732">Signal</keyword>
<dbReference type="EMBL" id="AZHC01000002">
    <property type="protein sequence ID" value="OAA50638.1"/>
    <property type="molecule type" value="Genomic_DNA"/>
</dbReference>
<accession>A0A162JXY9</accession>
<gene>
    <name evidence="3" type="ORF">NOR_01088</name>
</gene>
<dbReference type="SUPFAM" id="SSF56399">
    <property type="entry name" value="ADP-ribosylation"/>
    <property type="match status" value="1"/>
</dbReference>
<feature type="chain" id="PRO_5007836238" description="Heat-labile enterotoxin, A chain" evidence="2">
    <location>
        <begin position="26"/>
        <end position="958"/>
    </location>
</feature>
<name>A0A162JXY9_METRR</name>
<evidence type="ECO:0000313" key="4">
    <source>
        <dbReference type="Proteomes" id="UP000243498"/>
    </source>
</evidence>
<dbReference type="Gene3D" id="3.90.210.10">
    <property type="entry name" value="Heat-Labile Enterotoxin, subunit A"/>
    <property type="match status" value="1"/>
</dbReference>
<feature type="region of interest" description="Disordered" evidence="1">
    <location>
        <begin position="293"/>
        <end position="345"/>
    </location>
</feature>
<feature type="compositionally biased region" description="Low complexity" evidence="1">
    <location>
        <begin position="293"/>
        <end position="339"/>
    </location>
</feature>
<evidence type="ECO:0000256" key="2">
    <source>
        <dbReference type="SAM" id="SignalP"/>
    </source>
</evidence>
<evidence type="ECO:0000313" key="3">
    <source>
        <dbReference type="EMBL" id="OAA50638.1"/>
    </source>
</evidence>
<organism evidence="3 4">
    <name type="scientific">Metarhizium rileyi (strain RCEF 4871)</name>
    <name type="common">Nomuraea rileyi</name>
    <dbReference type="NCBI Taxonomy" id="1649241"/>
    <lineage>
        <taxon>Eukaryota</taxon>
        <taxon>Fungi</taxon>
        <taxon>Dikarya</taxon>
        <taxon>Ascomycota</taxon>
        <taxon>Pezizomycotina</taxon>
        <taxon>Sordariomycetes</taxon>
        <taxon>Hypocreomycetidae</taxon>
        <taxon>Hypocreales</taxon>
        <taxon>Clavicipitaceae</taxon>
        <taxon>Metarhizium</taxon>
    </lineage>
</organism>
<feature type="region of interest" description="Disordered" evidence="1">
    <location>
        <begin position="456"/>
        <end position="477"/>
    </location>
</feature>
<protein>
    <recommendedName>
        <fullName evidence="5">Heat-labile enterotoxin, A chain</fullName>
    </recommendedName>
</protein>
<dbReference type="STRING" id="1081105.A0A162JXY9"/>
<proteinExistence type="predicted"/>